<evidence type="ECO:0000313" key="2">
    <source>
        <dbReference type="EMBL" id="MBE1554196.1"/>
    </source>
</evidence>
<reference evidence="2" key="1">
    <citation type="submission" date="2020-10" db="EMBL/GenBank/DDBJ databases">
        <title>Genomic Encyclopedia of Type Strains, Phase IV (KMG-IV): sequencing the most valuable type-strain genomes for metagenomic binning, comparative biology and taxonomic classification.</title>
        <authorList>
            <person name="Goeker M."/>
        </authorList>
    </citation>
    <scope>NUCLEOTIDE SEQUENCE</scope>
    <source>
        <strain evidence="2">DSM 13886</strain>
    </source>
</reference>
<protein>
    <recommendedName>
        <fullName evidence="1">DUF2087 domain-containing protein</fullName>
    </recommendedName>
</protein>
<dbReference type="Pfam" id="PF09860">
    <property type="entry name" value="DUF2087"/>
    <property type="match status" value="1"/>
</dbReference>
<evidence type="ECO:0000313" key="3">
    <source>
        <dbReference type="Proteomes" id="UP000658225"/>
    </source>
</evidence>
<dbReference type="Proteomes" id="UP000658225">
    <property type="component" value="Unassembled WGS sequence"/>
</dbReference>
<gene>
    <name evidence="2" type="ORF">H4683_001271</name>
</gene>
<name>A0A927MI32_9BACL</name>
<dbReference type="EMBL" id="JADBEL010000005">
    <property type="protein sequence ID" value="MBE1554196.1"/>
    <property type="molecule type" value="Genomic_DNA"/>
</dbReference>
<comment type="caution">
    <text evidence="2">The sequence shown here is derived from an EMBL/GenBank/DDBJ whole genome shotgun (WGS) entry which is preliminary data.</text>
</comment>
<dbReference type="InterPro" id="IPR018656">
    <property type="entry name" value="DUF2087"/>
</dbReference>
<proteinExistence type="predicted"/>
<evidence type="ECO:0000259" key="1">
    <source>
        <dbReference type="Pfam" id="PF09860"/>
    </source>
</evidence>
<sequence>MKKWNLSIEFRWYVDFERERMMDERFLISDAEREKVLGNYFRQGLNGPIDVFPSKEKRKYIIAQEIIKRFEADKMYIEKEINELLRTIHPDFATIRRFLIDYRFMNRSDDGKQYWIEGNYMKIHRNVELDAVKLFVENVFVENIDLKQDFYASMQSRMNDGVYFFENENGITIAISTHSSTWHPHCVYVRLAYDFKCFDERAICFILDFLKDEFKKPLFFLIDDRSSRLSELLKKRNFQLIRKTEIVNIEPEKCCLENDASQKEIETVSQIVNDPALLSSLIELCKKTYTETHVDNPVANLPNSSWEDVIMADLLNENSYVVLNGKRVIAFSLMYKGIEGCWELGWLGVDDGTDIYLLDLILKQQLHDANEHNVSFIEKEVDSTCPYSLHVVQLLSYEVSETCYAYIEK</sequence>
<feature type="domain" description="DUF2087" evidence="1">
    <location>
        <begin position="51"/>
        <end position="115"/>
    </location>
</feature>
<dbReference type="AlphaFoldDB" id="A0A927MI32"/>
<keyword evidence="3" id="KW-1185">Reference proteome</keyword>
<accession>A0A927MI32</accession>
<organism evidence="2 3">
    <name type="scientific">Sporosarcina limicola</name>
    <dbReference type="NCBI Taxonomy" id="34101"/>
    <lineage>
        <taxon>Bacteria</taxon>
        <taxon>Bacillati</taxon>
        <taxon>Bacillota</taxon>
        <taxon>Bacilli</taxon>
        <taxon>Bacillales</taxon>
        <taxon>Caryophanaceae</taxon>
        <taxon>Sporosarcina</taxon>
    </lineage>
</organism>
<dbReference type="RefSeq" id="WP_225941932.1">
    <property type="nucleotide sequence ID" value="NZ_JADBEL010000005.1"/>
</dbReference>